<dbReference type="GO" id="GO:0006218">
    <property type="term" value="P:uridine catabolic process"/>
    <property type="evidence" value="ECO:0007669"/>
    <property type="project" value="TreeGrafter"/>
</dbReference>
<dbReference type="EMBL" id="OV651818">
    <property type="protein sequence ID" value="CAH1112143.1"/>
    <property type="molecule type" value="Genomic_DNA"/>
</dbReference>
<dbReference type="InterPro" id="IPR010059">
    <property type="entry name" value="Uridine_phosphorylase_euk"/>
</dbReference>
<dbReference type="PROSITE" id="PS01232">
    <property type="entry name" value="PNP_UDP_1"/>
    <property type="match status" value="1"/>
</dbReference>
<dbReference type="Pfam" id="PF01048">
    <property type="entry name" value="PNP_UDP_1"/>
    <property type="match status" value="1"/>
</dbReference>
<dbReference type="GO" id="GO:0004850">
    <property type="term" value="F:uridine phosphorylase activity"/>
    <property type="evidence" value="ECO:0007669"/>
    <property type="project" value="UniProtKB-EC"/>
</dbReference>
<feature type="binding site" evidence="4">
    <location>
        <begin position="132"/>
        <end position="135"/>
    </location>
    <ligand>
        <name>phosphate</name>
        <dbReference type="ChEBI" id="CHEBI:43474"/>
    </ligand>
</feature>
<evidence type="ECO:0000256" key="2">
    <source>
        <dbReference type="ARBA" id="ARBA00022676"/>
    </source>
</evidence>
<keyword evidence="8" id="KW-1185">Reference proteome</keyword>
<evidence type="ECO:0000256" key="4">
    <source>
        <dbReference type="PIRSR" id="PIRSR610059-50"/>
    </source>
</evidence>
<comment type="pathway">
    <text evidence="5">Pyrimidine metabolism; UMP biosynthesis via salvage pathway; uracil from uridine (phosphorylase route): step 1/1.</text>
</comment>
<evidence type="ECO:0000313" key="7">
    <source>
        <dbReference type="EMBL" id="CAH1112143.1"/>
    </source>
</evidence>
<comment type="function">
    <text evidence="5">Catalyzes the reversible phosphorylytic cleavage of uridine to uracil and ribose-1-phosphate which can then be utilized as carbon and energy sources or in the rescue of pyrimidine bases for nucleotide synthesis. Shows broad substrate specificity and can also accept deoxyuridine and other analogous compounds.</text>
</comment>
<evidence type="ECO:0000256" key="3">
    <source>
        <dbReference type="ARBA" id="ARBA00022679"/>
    </source>
</evidence>
<evidence type="ECO:0000256" key="1">
    <source>
        <dbReference type="ARBA" id="ARBA00010456"/>
    </source>
</evidence>
<dbReference type="CDD" id="cd17763">
    <property type="entry name" value="UP_hUPP-like"/>
    <property type="match status" value="1"/>
</dbReference>
<organism evidence="7 8">
    <name type="scientific">Psylliodes chrysocephalus</name>
    <dbReference type="NCBI Taxonomy" id="3402493"/>
    <lineage>
        <taxon>Eukaryota</taxon>
        <taxon>Metazoa</taxon>
        <taxon>Ecdysozoa</taxon>
        <taxon>Arthropoda</taxon>
        <taxon>Hexapoda</taxon>
        <taxon>Insecta</taxon>
        <taxon>Pterygota</taxon>
        <taxon>Neoptera</taxon>
        <taxon>Endopterygota</taxon>
        <taxon>Coleoptera</taxon>
        <taxon>Polyphaga</taxon>
        <taxon>Cucujiformia</taxon>
        <taxon>Chrysomeloidea</taxon>
        <taxon>Chrysomelidae</taxon>
        <taxon>Galerucinae</taxon>
        <taxon>Alticini</taxon>
        <taxon>Psylliodes</taxon>
    </lineage>
</organism>
<evidence type="ECO:0000256" key="5">
    <source>
        <dbReference type="RuleBase" id="RU361131"/>
    </source>
</evidence>
<evidence type="ECO:0000259" key="6">
    <source>
        <dbReference type="Pfam" id="PF01048"/>
    </source>
</evidence>
<comment type="similarity">
    <text evidence="1 5">Belongs to the PNP/UDP phosphorylase family.</text>
</comment>
<name>A0A9P0D8G6_9CUCU</name>
<feature type="binding site" evidence="4">
    <location>
        <position position="88"/>
    </location>
    <ligand>
        <name>phosphate</name>
        <dbReference type="ChEBI" id="CHEBI:43474"/>
    </ligand>
</feature>
<dbReference type="InterPro" id="IPR000845">
    <property type="entry name" value="Nucleoside_phosphorylase_d"/>
</dbReference>
<dbReference type="PANTHER" id="PTHR43691:SF11">
    <property type="entry name" value="FI09636P-RELATED"/>
    <property type="match status" value="1"/>
</dbReference>
<keyword evidence="2 5" id="KW-0328">Glycosyltransferase</keyword>
<protein>
    <recommendedName>
        <fullName evidence="5">Uridine phosphorylase</fullName>
        <ecNumber evidence="5">2.4.2.3</ecNumber>
    </recommendedName>
</protein>
<dbReference type="EC" id="2.4.2.3" evidence="5"/>
<feature type="domain" description="Nucleoside phosphorylase" evidence="6">
    <location>
        <begin position="47"/>
        <end position="298"/>
    </location>
</feature>
<dbReference type="GO" id="GO:0009166">
    <property type="term" value="P:nucleotide catabolic process"/>
    <property type="evidence" value="ECO:0007669"/>
    <property type="project" value="InterPro"/>
</dbReference>
<reference evidence="7" key="1">
    <citation type="submission" date="2022-01" db="EMBL/GenBank/DDBJ databases">
        <authorList>
            <person name="King R."/>
        </authorList>
    </citation>
    <scope>NUCLEOTIDE SEQUENCE</scope>
</reference>
<dbReference type="OrthoDB" id="204058at2759"/>
<feature type="binding site" evidence="4">
    <location>
        <position position="211"/>
    </location>
    <ligand>
        <name>substrate</name>
    </ligand>
</feature>
<dbReference type="GO" id="GO:0005829">
    <property type="term" value="C:cytosol"/>
    <property type="evidence" value="ECO:0007669"/>
    <property type="project" value="TreeGrafter"/>
</dbReference>
<dbReference type="Gene3D" id="3.40.50.1580">
    <property type="entry name" value="Nucleoside phosphorylase domain"/>
    <property type="match status" value="1"/>
</dbReference>
<dbReference type="SUPFAM" id="SSF53167">
    <property type="entry name" value="Purine and uridine phosphorylases"/>
    <property type="match status" value="1"/>
</dbReference>
<dbReference type="Proteomes" id="UP001153636">
    <property type="component" value="Chromosome 6"/>
</dbReference>
<comment type="catalytic activity">
    <reaction evidence="5">
        <text>uridine + phosphate = alpha-D-ribose 1-phosphate + uracil</text>
        <dbReference type="Rhea" id="RHEA:24388"/>
        <dbReference type="ChEBI" id="CHEBI:16704"/>
        <dbReference type="ChEBI" id="CHEBI:17568"/>
        <dbReference type="ChEBI" id="CHEBI:43474"/>
        <dbReference type="ChEBI" id="CHEBI:57720"/>
        <dbReference type="EC" id="2.4.2.3"/>
    </reaction>
</comment>
<sequence length="306" mass="34114">MCSRCVCSSQDDSFVKNPHLCDLKEDHLYHLSLNTNMDLEEMFSDVKFVCTGGTANRMRSFAEYVAQEIGHQFPTGVQMKNISAPADRYSMYKVGPVLSVSHGMGNPSMGILTNELIKLMYYAKCKDPIFFRIGTCGSIGHEGGTVIISDDCCDGFLKTSYTIPVLGKPFERRAQLDQGLIIELKDLIDKNDNFKVVSGTTMCAEDFYEGQGRLDGPFCKFSEEDKMQFLYRLSGKGIINMEMESTAFAALTKAAGIKASVVCVSLINRLKGDQVTTPKNVLDEWQKRPQVLVARYIKKNLCCSCK</sequence>
<evidence type="ECO:0000313" key="8">
    <source>
        <dbReference type="Proteomes" id="UP001153636"/>
    </source>
</evidence>
<gene>
    <name evidence="7" type="ORF">PSYICH_LOCUS12537</name>
</gene>
<accession>A0A9P0D8G6</accession>
<feature type="binding site" evidence="4">
    <location>
        <position position="213"/>
    </location>
    <ligand>
        <name>substrate</name>
    </ligand>
</feature>
<keyword evidence="3 5" id="KW-0808">Transferase</keyword>
<dbReference type="InterPro" id="IPR035994">
    <property type="entry name" value="Nucleoside_phosphorylase_sf"/>
</dbReference>
<dbReference type="PANTHER" id="PTHR43691">
    <property type="entry name" value="URIDINE PHOSPHORYLASE"/>
    <property type="match status" value="1"/>
</dbReference>
<dbReference type="AlphaFoldDB" id="A0A9P0D8G6"/>
<dbReference type="NCBIfam" id="TIGR01719">
    <property type="entry name" value="euk_UDPppase"/>
    <property type="match status" value="1"/>
</dbReference>
<proteinExistence type="inferred from homology"/>
<dbReference type="InterPro" id="IPR018016">
    <property type="entry name" value="Nucleoside_phosphorylase_CS"/>
</dbReference>